<protein>
    <submittedName>
        <fullName evidence="1">Uncharacterized protein</fullName>
    </submittedName>
</protein>
<gene>
    <name evidence="1" type="ORF">AGR4C_Lc50082</name>
</gene>
<organism evidence="1 2">
    <name type="scientific">Agrobacterium tumefaciens str. Kerr 14</name>
    <dbReference type="NCBI Taxonomy" id="1183424"/>
    <lineage>
        <taxon>Bacteria</taxon>
        <taxon>Pseudomonadati</taxon>
        <taxon>Pseudomonadota</taxon>
        <taxon>Alphaproteobacteria</taxon>
        <taxon>Hyphomicrobiales</taxon>
        <taxon>Rhizobiaceae</taxon>
        <taxon>Rhizobium/Agrobacterium group</taxon>
        <taxon>Agrobacterium</taxon>
        <taxon>Agrobacterium tumefaciens complex</taxon>
    </lineage>
</organism>
<dbReference type="Proteomes" id="UP000191897">
    <property type="component" value="Unassembled WGS sequence"/>
</dbReference>
<name>A0A1S7RU16_AGRTU</name>
<reference evidence="1 2" key="1">
    <citation type="submission" date="2016-01" db="EMBL/GenBank/DDBJ databases">
        <authorList>
            <person name="Oliw E.H."/>
        </authorList>
    </citation>
    <scope>NUCLEOTIDE SEQUENCE [LARGE SCALE GENOMIC DNA]</scope>
    <source>
        <strain evidence="1 2">Kerr 14</strain>
    </source>
</reference>
<accession>A0A1S7RU16</accession>
<dbReference type="AlphaFoldDB" id="A0A1S7RU16"/>
<evidence type="ECO:0000313" key="2">
    <source>
        <dbReference type="Proteomes" id="UP000191897"/>
    </source>
</evidence>
<sequence>MAVEIYMRCGESGDKIKMAAPPRAACGDDCDSPQFSQQFGLTLRKHLQISMPNGLSNL</sequence>
<evidence type="ECO:0000313" key="1">
    <source>
        <dbReference type="EMBL" id="CUX57508.1"/>
    </source>
</evidence>
<dbReference type="EMBL" id="FBWC01000027">
    <property type="protein sequence ID" value="CUX57508.1"/>
    <property type="molecule type" value="Genomic_DNA"/>
</dbReference>
<proteinExistence type="predicted"/>